<feature type="transmembrane region" description="Helical" evidence="5">
    <location>
        <begin position="108"/>
        <end position="129"/>
    </location>
</feature>
<proteinExistence type="predicted"/>
<comment type="subcellular location">
    <subcellularLocation>
        <location evidence="1">Cell membrane</location>
        <topology evidence="1">Multi-pass membrane protein</topology>
    </subcellularLocation>
</comment>
<dbReference type="InterPro" id="IPR011701">
    <property type="entry name" value="MFS"/>
</dbReference>
<dbReference type="RefSeq" id="WP_370441216.1">
    <property type="nucleotide sequence ID" value="NZ_JBGFTU010000009.1"/>
</dbReference>
<keyword evidence="2 5" id="KW-0812">Transmembrane</keyword>
<dbReference type="InterPro" id="IPR036259">
    <property type="entry name" value="MFS_trans_sf"/>
</dbReference>
<dbReference type="PRINTS" id="PR01988">
    <property type="entry name" value="EXPORTERBACE"/>
</dbReference>
<accession>A0ABV4H1M7</accession>
<dbReference type="EMBL" id="JBGFTU010000009">
    <property type="protein sequence ID" value="MEZ0164974.1"/>
    <property type="molecule type" value="Genomic_DNA"/>
</dbReference>
<keyword evidence="8" id="KW-1185">Reference proteome</keyword>
<gene>
    <name evidence="7" type="ORF">AB2L27_09385</name>
</gene>
<feature type="transmembrane region" description="Helical" evidence="5">
    <location>
        <begin position="372"/>
        <end position="396"/>
    </location>
</feature>
<evidence type="ECO:0000256" key="3">
    <source>
        <dbReference type="ARBA" id="ARBA00022989"/>
    </source>
</evidence>
<evidence type="ECO:0000256" key="5">
    <source>
        <dbReference type="SAM" id="Phobius"/>
    </source>
</evidence>
<feature type="transmembrane region" description="Helical" evidence="5">
    <location>
        <begin position="83"/>
        <end position="102"/>
    </location>
</feature>
<dbReference type="Pfam" id="PF07690">
    <property type="entry name" value="MFS_1"/>
    <property type="match status" value="1"/>
</dbReference>
<dbReference type="SUPFAM" id="SSF103473">
    <property type="entry name" value="MFS general substrate transporter"/>
    <property type="match status" value="1"/>
</dbReference>
<evidence type="ECO:0000259" key="6">
    <source>
        <dbReference type="PROSITE" id="PS50850"/>
    </source>
</evidence>
<feature type="transmembrane region" description="Helical" evidence="5">
    <location>
        <begin position="343"/>
        <end position="365"/>
    </location>
</feature>
<evidence type="ECO:0000313" key="7">
    <source>
        <dbReference type="EMBL" id="MEZ0164974.1"/>
    </source>
</evidence>
<name>A0ABV4H1M7_9ACTN</name>
<dbReference type="CDD" id="cd17393">
    <property type="entry name" value="MFS_MosC_like"/>
    <property type="match status" value="1"/>
</dbReference>
<dbReference type="Gene3D" id="1.20.1250.20">
    <property type="entry name" value="MFS general substrate transporter like domains"/>
    <property type="match status" value="1"/>
</dbReference>
<dbReference type="InterPro" id="IPR020846">
    <property type="entry name" value="MFS_dom"/>
</dbReference>
<sequence>MTAPATPLAPATAALRARTAVHATFVLNGVFMSAWVSRIPSVRDTLGLSNGGMSLLLLAFSLGSVVAMPLAGAVVLRVGPARTVFLGAVAVAAGLAVVAASVDGAGLLAPAALGLFVAGAGTASWDVAMNVEGSAVERRLDRSIMSRFHAAWSLGTVVSAGLGVLLLRFGVPTWAHLAGVAVLAVAGTAVTTRSYLAGAAVPGEGRERPAGSITLRQAWREPRTLVIGVLVLCTAFVEGTANDWLALGIVDGHDAAHSVGVAGFTVFVVAMTVGRLSGPWLLETFGRVRTLRTSAAVAAVGIATFVLSPTVGVAMAGALLWGLGTALGFPTGMSAAGDQEVNAAVRVSVVSSVGYAAFLAGPPLLGLLADHVGVTTAVTAAAVAAVVGLFVASAAAPHAEGTALGSARRRPEGKLSS</sequence>
<evidence type="ECO:0000256" key="2">
    <source>
        <dbReference type="ARBA" id="ARBA00022692"/>
    </source>
</evidence>
<organism evidence="7 8">
    <name type="scientific">Kineococcus halophytocola</name>
    <dbReference type="NCBI Taxonomy" id="3234027"/>
    <lineage>
        <taxon>Bacteria</taxon>
        <taxon>Bacillati</taxon>
        <taxon>Actinomycetota</taxon>
        <taxon>Actinomycetes</taxon>
        <taxon>Kineosporiales</taxon>
        <taxon>Kineosporiaceae</taxon>
        <taxon>Kineococcus</taxon>
    </lineage>
</organism>
<evidence type="ECO:0000256" key="4">
    <source>
        <dbReference type="ARBA" id="ARBA00023136"/>
    </source>
</evidence>
<dbReference type="InterPro" id="IPR022324">
    <property type="entry name" value="Bacilysin_exporter_BacE_put"/>
</dbReference>
<feature type="transmembrane region" description="Helical" evidence="5">
    <location>
        <begin position="294"/>
        <end position="323"/>
    </location>
</feature>
<evidence type="ECO:0000256" key="1">
    <source>
        <dbReference type="ARBA" id="ARBA00004651"/>
    </source>
</evidence>
<feature type="transmembrane region" description="Helical" evidence="5">
    <location>
        <begin position="55"/>
        <end position="76"/>
    </location>
</feature>
<keyword evidence="3 5" id="KW-1133">Transmembrane helix</keyword>
<comment type="caution">
    <text evidence="7">The sequence shown here is derived from an EMBL/GenBank/DDBJ whole genome shotgun (WGS) entry which is preliminary data.</text>
</comment>
<dbReference type="InterPro" id="IPR051788">
    <property type="entry name" value="MFS_Transporter"/>
</dbReference>
<dbReference type="PANTHER" id="PTHR23514">
    <property type="entry name" value="BYPASS OF STOP CODON PROTEIN 6"/>
    <property type="match status" value="1"/>
</dbReference>
<feature type="transmembrane region" description="Helical" evidence="5">
    <location>
        <begin position="177"/>
        <end position="201"/>
    </location>
</feature>
<feature type="transmembrane region" description="Helical" evidence="5">
    <location>
        <begin position="261"/>
        <end position="282"/>
    </location>
</feature>
<protein>
    <submittedName>
        <fullName evidence="7">MFS transporter</fullName>
    </submittedName>
</protein>
<dbReference type="Proteomes" id="UP001565927">
    <property type="component" value="Unassembled WGS sequence"/>
</dbReference>
<reference evidence="7 8" key="1">
    <citation type="submission" date="2024-07" db="EMBL/GenBank/DDBJ databases">
        <authorList>
            <person name="Thanompreechachai J."/>
            <person name="Duangmal K."/>
        </authorList>
    </citation>
    <scope>NUCLEOTIDE SEQUENCE [LARGE SCALE GENOMIC DNA]</scope>
    <source>
        <strain evidence="7 8">LSe6-4</strain>
    </source>
</reference>
<feature type="transmembrane region" description="Helical" evidence="5">
    <location>
        <begin position="222"/>
        <end position="241"/>
    </location>
</feature>
<keyword evidence="4 5" id="KW-0472">Membrane</keyword>
<evidence type="ECO:0000313" key="8">
    <source>
        <dbReference type="Proteomes" id="UP001565927"/>
    </source>
</evidence>
<dbReference type="PANTHER" id="PTHR23514:SF13">
    <property type="entry name" value="INNER MEMBRANE PROTEIN YBJJ"/>
    <property type="match status" value="1"/>
</dbReference>
<dbReference type="PROSITE" id="PS50850">
    <property type="entry name" value="MFS"/>
    <property type="match status" value="1"/>
</dbReference>
<feature type="domain" description="Major facilitator superfamily (MFS) profile" evidence="6">
    <location>
        <begin position="17"/>
        <end position="400"/>
    </location>
</feature>
<feature type="transmembrane region" description="Helical" evidence="5">
    <location>
        <begin position="150"/>
        <end position="171"/>
    </location>
</feature>